<comment type="caution">
    <text evidence="1">The sequence shown here is derived from an EMBL/GenBank/DDBJ whole genome shotgun (WGS) entry which is preliminary data.</text>
</comment>
<dbReference type="AlphaFoldDB" id="A0A9R1WJ35"/>
<dbReference type="EMBL" id="NBSK02000002">
    <property type="protein sequence ID" value="KAJ0223677.1"/>
    <property type="molecule type" value="Genomic_DNA"/>
</dbReference>
<reference evidence="1 2" key="1">
    <citation type="journal article" date="2017" name="Nat. Commun.">
        <title>Genome assembly with in vitro proximity ligation data and whole-genome triplication in lettuce.</title>
        <authorList>
            <person name="Reyes-Chin-Wo S."/>
            <person name="Wang Z."/>
            <person name="Yang X."/>
            <person name="Kozik A."/>
            <person name="Arikit S."/>
            <person name="Song C."/>
            <person name="Xia L."/>
            <person name="Froenicke L."/>
            <person name="Lavelle D.O."/>
            <person name="Truco M.J."/>
            <person name="Xia R."/>
            <person name="Zhu S."/>
            <person name="Xu C."/>
            <person name="Xu H."/>
            <person name="Xu X."/>
            <person name="Cox K."/>
            <person name="Korf I."/>
            <person name="Meyers B.C."/>
            <person name="Michelmore R.W."/>
        </authorList>
    </citation>
    <scope>NUCLEOTIDE SEQUENCE [LARGE SCALE GENOMIC DNA]</scope>
    <source>
        <strain evidence="2">cv. Salinas</strain>
        <tissue evidence="1">Seedlings</tissue>
    </source>
</reference>
<gene>
    <name evidence="1" type="ORF">LSAT_V11C200059110</name>
</gene>
<protein>
    <submittedName>
        <fullName evidence="1">Uncharacterized protein</fullName>
    </submittedName>
</protein>
<evidence type="ECO:0000313" key="2">
    <source>
        <dbReference type="Proteomes" id="UP000235145"/>
    </source>
</evidence>
<dbReference type="Proteomes" id="UP000235145">
    <property type="component" value="Unassembled WGS sequence"/>
</dbReference>
<keyword evidence="2" id="KW-1185">Reference proteome</keyword>
<evidence type="ECO:0000313" key="1">
    <source>
        <dbReference type="EMBL" id="KAJ0223677.1"/>
    </source>
</evidence>
<proteinExistence type="predicted"/>
<name>A0A9R1WJ35_LACSA</name>
<sequence>MSTINIVEHGHRLWIVAYECCLLHLRLSSCEFLLRVGDGVDETVHENFTCIPDDMLLNALINGVFPSLESNKCESDYIILHAILSTRKNYIILHAILSTRNDSVDQINDYLICRFHGK</sequence>
<accession>A0A9R1WJ35</accession>
<organism evidence="1 2">
    <name type="scientific">Lactuca sativa</name>
    <name type="common">Garden lettuce</name>
    <dbReference type="NCBI Taxonomy" id="4236"/>
    <lineage>
        <taxon>Eukaryota</taxon>
        <taxon>Viridiplantae</taxon>
        <taxon>Streptophyta</taxon>
        <taxon>Embryophyta</taxon>
        <taxon>Tracheophyta</taxon>
        <taxon>Spermatophyta</taxon>
        <taxon>Magnoliopsida</taxon>
        <taxon>eudicotyledons</taxon>
        <taxon>Gunneridae</taxon>
        <taxon>Pentapetalae</taxon>
        <taxon>asterids</taxon>
        <taxon>campanulids</taxon>
        <taxon>Asterales</taxon>
        <taxon>Asteraceae</taxon>
        <taxon>Cichorioideae</taxon>
        <taxon>Cichorieae</taxon>
        <taxon>Lactucinae</taxon>
        <taxon>Lactuca</taxon>
    </lineage>
</organism>